<keyword evidence="9" id="KW-0234">DNA repair</keyword>
<keyword evidence="1" id="KW-0540">Nuclease</keyword>
<dbReference type="GO" id="GO:0006281">
    <property type="term" value="P:DNA repair"/>
    <property type="evidence" value="ECO:0007669"/>
    <property type="project" value="UniProtKB-KW"/>
</dbReference>
<dbReference type="InterPro" id="IPR041500">
    <property type="entry name" value="RecC_C"/>
</dbReference>
<evidence type="ECO:0000256" key="6">
    <source>
        <dbReference type="ARBA" id="ARBA00022839"/>
    </source>
</evidence>
<keyword evidence="12" id="KW-1185">Reference proteome</keyword>
<gene>
    <name evidence="11" type="primary">recC</name>
    <name evidence="11" type="ORF">KILIM_072_00010</name>
</gene>
<comment type="caution">
    <text evidence="11">The sequence shown here is derived from an EMBL/GenBank/DDBJ whole genome shotgun (WGS) entry which is preliminary data.</text>
</comment>
<evidence type="ECO:0000256" key="3">
    <source>
        <dbReference type="ARBA" id="ARBA00022763"/>
    </source>
</evidence>
<evidence type="ECO:0000256" key="2">
    <source>
        <dbReference type="ARBA" id="ARBA00022741"/>
    </source>
</evidence>
<dbReference type="InterPro" id="IPR027417">
    <property type="entry name" value="P-loop_NTPase"/>
</dbReference>
<feature type="domain" description="RecC C-terminal" evidence="10">
    <location>
        <begin position="212"/>
        <end position="454"/>
    </location>
</feature>
<feature type="non-terminal residue" evidence="11">
    <location>
        <position position="1"/>
    </location>
</feature>
<dbReference type="PANTHER" id="PTHR30591">
    <property type="entry name" value="RECBCD ENZYME SUBUNIT RECC"/>
    <property type="match status" value="1"/>
</dbReference>
<keyword evidence="8" id="KW-0238">DNA-binding</keyword>
<keyword evidence="5" id="KW-0347">Helicase</keyword>
<proteinExistence type="predicted"/>
<dbReference type="SUPFAM" id="SSF52980">
    <property type="entry name" value="Restriction endonuclease-like"/>
    <property type="match status" value="1"/>
</dbReference>
<dbReference type="AlphaFoldDB" id="K6WZE5"/>
<evidence type="ECO:0000313" key="12">
    <source>
        <dbReference type="Proteomes" id="UP000008366"/>
    </source>
</evidence>
<name>K6WZE5_9MICO</name>
<dbReference type="GO" id="GO:0006310">
    <property type="term" value="P:DNA recombination"/>
    <property type="evidence" value="ECO:0007669"/>
    <property type="project" value="TreeGrafter"/>
</dbReference>
<keyword evidence="3" id="KW-0227">DNA damage</keyword>
<organism evidence="11 12">
    <name type="scientific">Kineosphaera limosa NBRC 100340</name>
    <dbReference type="NCBI Taxonomy" id="1184609"/>
    <lineage>
        <taxon>Bacteria</taxon>
        <taxon>Bacillati</taxon>
        <taxon>Actinomycetota</taxon>
        <taxon>Actinomycetes</taxon>
        <taxon>Micrococcales</taxon>
        <taxon>Dermatophilaceae</taxon>
        <taxon>Kineosphaera</taxon>
    </lineage>
</organism>
<dbReference type="Gene3D" id="3.40.50.300">
    <property type="entry name" value="P-loop containing nucleotide triphosphate hydrolases"/>
    <property type="match status" value="1"/>
</dbReference>
<dbReference type="InterPro" id="IPR011335">
    <property type="entry name" value="Restrct_endonuc-II-like"/>
</dbReference>
<evidence type="ECO:0000256" key="8">
    <source>
        <dbReference type="ARBA" id="ARBA00023125"/>
    </source>
</evidence>
<evidence type="ECO:0000256" key="5">
    <source>
        <dbReference type="ARBA" id="ARBA00022806"/>
    </source>
</evidence>
<reference evidence="11 12" key="1">
    <citation type="submission" date="2012-08" db="EMBL/GenBank/DDBJ databases">
        <title>Whole genome shotgun sequence of Kineosphaera limosa NBRC 100340.</title>
        <authorList>
            <person name="Yoshida I."/>
            <person name="Isaki S."/>
            <person name="Hosoyama A."/>
            <person name="Tsuchikane K."/>
            <person name="Katsumata H."/>
            <person name="Ando Y."/>
            <person name="Ohji S."/>
            <person name="Hamada M."/>
            <person name="Tamura T."/>
            <person name="Yamazoe A."/>
            <person name="Yamazaki S."/>
            <person name="Fujita N."/>
        </authorList>
    </citation>
    <scope>NUCLEOTIDE SEQUENCE [LARGE SCALE GENOMIC DNA]</scope>
    <source>
        <strain evidence="11 12">NBRC 100340</strain>
    </source>
</reference>
<sequence length="537" mass="57836">DIGSMLAGHLEGRATRANFRTGTMTVCTMIPMRSIPHRVVCLVGLDDGVFPRTTTAEGDDALARRPVTGERDPRAQDRQLLLDAVMAARQTLVITYTGADEHTGAPRPPAVPLGELIDAARATACGEPIDRLVTRHPLQPYDPRNLGGVAPGLPTLLPDGRPFSHDPVALAGGRALTRPRPSAGPAGEGSAASARQDSALLAAPLPLVREPDVDLLALQRFLVNPVGAFLRDRLGIVLPEEPSERVDGIPLELDGLGRWQLGDRLLTGLLAGHDSQALAEQEKWRGELPPHRLGDTLLAAELARAQGLADYVRRTLRLPEATTPVRFSARDVDLALPSGRRLVGTVEGVVPNVPTASSLAITYSSLSAKHRLGGWLRALALAATGEPMTSSHVIAHRSRWAGGASTKTPTRLYFSTVEQAEALALLDQLADLRDRGLREPLPLAPKTAYAWAREFAQRDARSADDKARGEWETDAFRGFPGEQDTPAHTFAFGEQAPFSAIVGVPADDERWHRGAPHRLGQYALRLWGPIARYEGQS</sequence>
<evidence type="ECO:0000313" key="11">
    <source>
        <dbReference type="EMBL" id="GAB97492.1"/>
    </source>
</evidence>
<dbReference type="SUPFAM" id="SSF52540">
    <property type="entry name" value="P-loop containing nucleoside triphosphate hydrolases"/>
    <property type="match status" value="1"/>
</dbReference>
<dbReference type="Pfam" id="PF17946">
    <property type="entry name" value="RecC_C"/>
    <property type="match status" value="1"/>
</dbReference>
<dbReference type="GO" id="GO:0003677">
    <property type="term" value="F:DNA binding"/>
    <property type="evidence" value="ECO:0007669"/>
    <property type="project" value="UniProtKB-KW"/>
</dbReference>
<dbReference type="GO" id="GO:0004386">
    <property type="term" value="F:helicase activity"/>
    <property type="evidence" value="ECO:0007669"/>
    <property type="project" value="UniProtKB-KW"/>
</dbReference>
<keyword evidence="2" id="KW-0547">Nucleotide-binding</keyword>
<protein>
    <submittedName>
        <fullName evidence="11">Exodeoxyribonuclease V gamma chain</fullName>
    </submittedName>
</protein>
<dbReference type="STRING" id="1184609.KILIM_072_00010"/>
<evidence type="ECO:0000259" key="10">
    <source>
        <dbReference type="Pfam" id="PF17946"/>
    </source>
</evidence>
<dbReference type="EMBL" id="BAHD01000072">
    <property type="protein sequence ID" value="GAB97492.1"/>
    <property type="molecule type" value="Genomic_DNA"/>
</dbReference>
<evidence type="ECO:0000256" key="7">
    <source>
        <dbReference type="ARBA" id="ARBA00022840"/>
    </source>
</evidence>
<dbReference type="GO" id="GO:0005524">
    <property type="term" value="F:ATP binding"/>
    <property type="evidence" value="ECO:0007669"/>
    <property type="project" value="UniProtKB-KW"/>
</dbReference>
<dbReference type="GO" id="GO:0004527">
    <property type="term" value="F:exonuclease activity"/>
    <property type="evidence" value="ECO:0007669"/>
    <property type="project" value="UniProtKB-KW"/>
</dbReference>
<dbReference type="Gene3D" id="1.10.10.990">
    <property type="match status" value="1"/>
</dbReference>
<keyword evidence="4" id="KW-0378">Hydrolase</keyword>
<dbReference type="Proteomes" id="UP000008366">
    <property type="component" value="Unassembled WGS sequence"/>
</dbReference>
<evidence type="ECO:0000256" key="9">
    <source>
        <dbReference type="ARBA" id="ARBA00023204"/>
    </source>
</evidence>
<evidence type="ECO:0000256" key="1">
    <source>
        <dbReference type="ARBA" id="ARBA00022722"/>
    </source>
</evidence>
<dbReference type="eggNOG" id="COG1330">
    <property type="taxonomic scope" value="Bacteria"/>
</dbReference>
<keyword evidence="6" id="KW-0269">Exonuclease</keyword>
<evidence type="ECO:0000256" key="4">
    <source>
        <dbReference type="ARBA" id="ARBA00022801"/>
    </source>
</evidence>
<keyword evidence="7" id="KW-0067">ATP-binding</keyword>
<dbReference type="PANTHER" id="PTHR30591:SF1">
    <property type="entry name" value="RECBCD ENZYME SUBUNIT RECC"/>
    <property type="match status" value="1"/>
</dbReference>
<accession>K6WZE5</accession>